<dbReference type="EMBL" id="MLJW01000067">
    <property type="protein sequence ID" value="OIR03323.1"/>
    <property type="molecule type" value="Genomic_DNA"/>
</dbReference>
<evidence type="ECO:0000259" key="3">
    <source>
        <dbReference type="Pfam" id="PF05567"/>
    </source>
</evidence>
<evidence type="ECO:0000256" key="1">
    <source>
        <dbReference type="ARBA" id="ARBA00022723"/>
    </source>
</evidence>
<reference evidence="4" key="1">
    <citation type="submission" date="2016-10" db="EMBL/GenBank/DDBJ databases">
        <title>Sequence of Gallionella enrichment culture.</title>
        <authorList>
            <person name="Poehlein A."/>
            <person name="Muehling M."/>
            <person name="Daniel R."/>
        </authorList>
    </citation>
    <scope>NUCLEOTIDE SEQUENCE</scope>
</reference>
<evidence type="ECO:0000313" key="4">
    <source>
        <dbReference type="EMBL" id="OIR03323.1"/>
    </source>
</evidence>
<dbReference type="InterPro" id="IPR036465">
    <property type="entry name" value="vWFA_dom_sf"/>
</dbReference>
<gene>
    <name evidence="4" type="ORF">GALL_145950</name>
</gene>
<evidence type="ECO:0000256" key="2">
    <source>
        <dbReference type="ARBA" id="ARBA00022837"/>
    </source>
</evidence>
<accession>A0A1J5S5W7</accession>
<dbReference type="Gene3D" id="2.40.30.20">
    <property type="match status" value="1"/>
</dbReference>
<keyword evidence="2" id="KW-0106">Calcium</keyword>
<sequence length="1435" mass="148827">MNTIRFFLACMFIALLGNPARSLAEDIDLYSSTASVTGNLPNVLFILDNAANFNANSTACTYTDTGASPSLGNTTGGIEQCALNNAIYALPVQANGSAVVNIGIMVYNKTGMTALYGCNASATAGCLMSPLTPMTAAGKAAIMSTIKAWTSGNVQSNNEATAQAMQEAWAYYAGKTGMSGTTYTSPALSGCQKNFVIFIGNAINNSGSPSDASATPGTQLTTTINGNTALTSAQQTLLNTPIQIPSGAYGMSTFTCSPNPYTMGLHTQPSGLYADEWARYMYDTDLASGAMPANKRITTYTIGVLSSACKADYPALLTSMAIQGGGKYFPTGNGTDIQQAILRILNEVQAVNSVFSSSSLPVSVNSQGTYLNQVFMGMFRPDALGAPRWKGNLKQYQFAYDQTTQQLFLADATGSAAISSAGTGFLSPNAASFWSCSNSANTTINVTPYNIAPYSTTSICNTDPAVGFWANSPNGVGLSWDLPDGEVVEKGGAAQMLRLPNLTDTYTTTPGSSTNPRNFYTYCPSGTSCVSSLSNPSPNPNVFDTSNVAITDAMLGTGPVAISSIIVASTVQASGVIPSASSGGTTATISITALSKSGNTVTAAVSATDLAKLAVGTQLNIAVGATKYNCNPCSITAVYAATNTFTYTNSGGSGTPTLPSTATIYSNFVTVTSYGNSLPVGQTVTLSACTTYTALNGTIGTVSTVIDANHFMLATTLALAGTTSDTGCQYTPNTATVTTATAHNFPNGAAVTIAGAGGTTTAPYSGLNGNWVIAVTGTNTFTYQYTALAPLSNFGGSGATTSRSNTTRDALLRWVRGEDNYGDEASLCPPGTTTGTGNCPNPAVNIRPSVHGDVLHSRPVVLNYGGVTITITATSDSGSTRTANASVADVANIGATGAQANVTFANGNICMVTVASSTTFTYPNTGCGAAGAQTAATATPNVVVFYGDNDGTFHAVNGNQVNPAGSTLPNPGGELWGFIPSEFFGKLLRQHDNSPVLLMPSTPPGIIPTPKRKDYFVDGPTGIYQVIDGLGKTTTAYLYLAMRRGGRFIYALDVTNPGSPKFLWKHSNADAGFGELGQTWSQPKVAMVSGYPSPVLIFGAGYDNAAEDVEPPASDTMGRGIFILDATTGALVWNVSPNVSTLGCTTSQCQTQVTAMKYSIPSDITLLDRNYDGKIDRLYVGDVGGNVWRVDLEPANGNTPNFWQVEKLAALGCGTGPCAAGTTPRKILYPPEVISTSFYDAVFTATGDREHPLYSDPTLYPQNACAITNRAYLLKDLATGMDGSGQTTITEQPGTTANLFDATSTTYNGTLRGYYVTFNPCEKSVNAPLVTAGYVYFGTNTAEAPNNQACQETLGEATGYKLAPFTGNYVTTEFAGGGLPPSPVSGIVNIATATGTTVQVPFCIGCTGQSALAGSKPPISVSTNRSRTYWYIKDK</sequence>
<dbReference type="InterPro" id="IPR008707">
    <property type="entry name" value="B-propeller_PilY1"/>
</dbReference>
<name>A0A1J5S5W7_9ZZZZ</name>
<organism evidence="4">
    <name type="scientific">mine drainage metagenome</name>
    <dbReference type="NCBI Taxonomy" id="410659"/>
    <lineage>
        <taxon>unclassified sequences</taxon>
        <taxon>metagenomes</taxon>
        <taxon>ecological metagenomes</taxon>
    </lineage>
</organism>
<dbReference type="GO" id="GO:0046872">
    <property type="term" value="F:metal ion binding"/>
    <property type="evidence" value="ECO:0007669"/>
    <property type="project" value="UniProtKB-KW"/>
</dbReference>
<dbReference type="InterPro" id="IPR023366">
    <property type="entry name" value="ATP_synth_asu-like_sf"/>
</dbReference>
<feature type="domain" description="PilY1 beta-propeller" evidence="3">
    <location>
        <begin position="911"/>
        <end position="1193"/>
    </location>
</feature>
<proteinExistence type="predicted"/>
<dbReference type="Pfam" id="PF05567">
    <property type="entry name" value="T4P_PilY1"/>
    <property type="match status" value="1"/>
</dbReference>
<protein>
    <submittedName>
        <fullName evidence="4">Neisseria PilC protein</fullName>
    </submittedName>
</protein>
<comment type="caution">
    <text evidence="4">The sequence shown here is derived from an EMBL/GenBank/DDBJ whole genome shotgun (WGS) entry which is preliminary data.</text>
</comment>
<dbReference type="Gene3D" id="3.40.50.410">
    <property type="entry name" value="von Willebrand factor, type A domain"/>
    <property type="match status" value="1"/>
</dbReference>
<keyword evidence="1" id="KW-0479">Metal-binding</keyword>